<evidence type="ECO:0000256" key="1">
    <source>
        <dbReference type="SAM" id="Phobius"/>
    </source>
</evidence>
<keyword evidence="3" id="KW-1185">Reference proteome</keyword>
<dbReference type="EMBL" id="JAXBLV010000178">
    <property type="protein sequence ID" value="MDY3560318.1"/>
    <property type="molecule type" value="Genomic_DNA"/>
</dbReference>
<keyword evidence="1" id="KW-0472">Membrane</keyword>
<dbReference type="Proteomes" id="UP001272242">
    <property type="component" value="Unassembled WGS sequence"/>
</dbReference>
<protein>
    <submittedName>
        <fullName evidence="2">Uncharacterized protein</fullName>
    </submittedName>
</protein>
<evidence type="ECO:0000313" key="3">
    <source>
        <dbReference type="Proteomes" id="UP001272242"/>
    </source>
</evidence>
<keyword evidence="1" id="KW-0812">Transmembrane</keyword>
<comment type="caution">
    <text evidence="2">The sequence shown here is derived from an EMBL/GenBank/DDBJ whole genome shotgun (WGS) entry which is preliminary data.</text>
</comment>
<evidence type="ECO:0000313" key="2">
    <source>
        <dbReference type="EMBL" id="MDY3560318.1"/>
    </source>
</evidence>
<name>A0ABU5EZG9_9BACT</name>
<keyword evidence="1" id="KW-1133">Transmembrane helix</keyword>
<accession>A0ABU5EZG9</accession>
<gene>
    <name evidence="2" type="ORF">R5W23_001550</name>
</gene>
<feature type="transmembrane region" description="Helical" evidence="1">
    <location>
        <begin position="43"/>
        <end position="61"/>
    </location>
</feature>
<sequence>MGSGFWLLPAPWGHALLIALAAFLFLAAPPLVARVKGFGGWAWLVPSGLLGFLAVLLLPSARAPGLADAERAARARHGRRVGGAQAVVGVVAIAAAVVRVAGQP</sequence>
<reference evidence="3" key="1">
    <citation type="journal article" date="2023" name="Mar. Drugs">
        <title>Gemmata algarum, a Novel Planctomycete Isolated from an Algal Mat, Displays Antimicrobial Activity.</title>
        <authorList>
            <person name="Kumar G."/>
            <person name="Kallscheuer N."/>
            <person name="Kashif M."/>
            <person name="Ahamad S."/>
            <person name="Jagadeeshwari U."/>
            <person name="Pannikurungottu S."/>
            <person name="Haufschild T."/>
            <person name="Kabuu M."/>
            <person name="Sasikala C."/>
            <person name="Jogler C."/>
            <person name="Ramana C."/>
        </authorList>
    </citation>
    <scope>NUCLEOTIDE SEQUENCE [LARGE SCALE GENOMIC DNA]</scope>
    <source>
        <strain evidence="3">JC673</strain>
    </source>
</reference>
<organism evidence="2 3">
    <name type="scientific">Gemmata algarum</name>
    <dbReference type="NCBI Taxonomy" id="2975278"/>
    <lineage>
        <taxon>Bacteria</taxon>
        <taxon>Pseudomonadati</taxon>
        <taxon>Planctomycetota</taxon>
        <taxon>Planctomycetia</taxon>
        <taxon>Gemmatales</taxon>
        <taxon>Gemmataceae</taxon>
        <taxon>Gemmata</taxon>
    </lineage>
</organism>
<proteinExistence type="predicted"/>
<dbReference type="RefSeq" id="WP_320686910.1">
    <property type="nucleotide sequence ID" value="NZ_JAXBLV010000178.1"/>
</dbReference>
<feature type="transmembrane region" description="Helical" evidence="1">
    <location>
        <begin position="81"/>
        <end position="101"/>
    </location>
</feature>